<dbReference type="AlphaFoldDB" id="A0A1E1XDH0"/>
<proteinExistence type="evidence at transcript level"/>
<evidence type="ECO:0000313" key="6">
    <source>
        <dbReference type="EMBL" id="JAT97302.1"/>
    </source>
</evidence>
<organism evidence="6">
    <name type="scientific">Amblyomma aureolatum</name>
    <dbReference type="NCBI Taxonomy" id="187763"/>
    <lineage>
        <taxon>Eukaryota</taxon>
        <taxon>Metazoa</taxon>
        <taxon>Ecdysozoa</taxon>
        <taxon>Arthropoda</taxon>
        <taxon>Chelicerata</taxon>
        <taxon>Arachnida</taxon>
        <taxon>Acari</taxon>
        <taxon>Parasitiformes</taxon>
        <taxon>Ixodida</taxon>
        <taxon>Ixodoidea</taxon>
        <taxon>Ixodidae</taxon>
        <taxon>Amblyomminae</taxon>
        <taxon>Amblyomma</taxon>
    </lineage>
</organism>
<dbReference type="InterPro" id="IPR036568">
    <property type="entry name" value="GGCT-like_sf"/>
</dbReference>
<dbReference type="InterPro" id="IPR039126">
    <property type="entry name" value="GGACT"/>
</dbReference>
<dbReference type="PANTHER" id="PTHR12510:SF4">
    <property type="entry name" value="GAMMA-GLUTAMYLAMINECYCLOTRANSFERASE"/>
    <property type="match status" value="1"/>
</dbReference>
<feature type="domain" description="Gamma-glutamylcyclotransferase AIG2-like" evidence="5">
    <location>
        <begin position="13"/>
        <end position="153"/>
    </location>
</feature>
<comment type="similarity">
    <text evidence="1 3">Belongs to the gamma-glutamylcyclotransferase family.</text>
</comment>
<dbReference type="Gene3D" id="3.10.490.10">
    <property type="entry name" value="Gamma-glutamyl cyclotransferase-like"/>
    <property type="match status" value="1"/>
</dbReference>
<evidence type="ECO:0000259" key="5">
    <source>
        <dbReference type="Pfam" id="PF06094"/>
    </source>
</evidence>
<sequence length="202" mass="22989">MTAEEAKDACHYVFVYGTLKSGENFNHFLARPTDGRASLVGPARTVKKWPLVLASSHEIPCILHYEGLGHEVYGEVYKVDDRMLELLDRLESHPDFYVRSLEDVVVLSRHQSGNSEDQATPHSAKTSSKPPSNHSELPLRLNVWVYFMRKNEKELLTLPHLSNYTLKPGIVWPELTADKEETQRFLVSEFQNVHKNDSGSNS</sequence>
<evidence type="ECO:0000256" key="2">
    <source>
        <dbReference type="PIRSR" id="PIRSR639126-1"/>
    </source>
</evidence>
<dbReference type="PANTHER" id="PTHR12510">
    <property type="entry name" value="TROPONIN C-AKIN-1 PROTEIN"/>
    <property type="match status" value="1"/>
</dbReference>
<accession>A0A1E1XDH0</accession>
<feature type="active site" description="Proton acceptor" evidence="2">
    <location>
        <position position="91"/>
    </location>
</feature>
<name>A0A1E1XDH0_9ACAR</name>
<dbReference type="EMBL" id="GFAC01001886">
    <property type="protein sequence ID" value="JAT97302.1"/>
    <property type="molecule type" value="mRNA"/>
</dbReference>
<evidence type="ECO:0000256" key="1">
    <source>
        <dbReference type="ARBA" id="ARBA00008861"/>
    </source>
</evidence>
<reference evidence="6" key="1">
    <citation type="journal article" date="2017" name="Front. Cell. Infect. Microbiol.">
        <title>The Distinct Transcriptional Response of the Midgut of Amblyomma sculptum and Amblyomma aureolatum Ticks to Rickettsia rickettsii Correlates to Their Differences in Susceptibility to Infection.</title>
        <authorList>
            <person name="Martins L.A."/>
            <person name="Galletti M.F.B.M."/>
            <person name="Ribeiro J.M."/>
            <person name="Fujita A."/>
            <person name="Costa F.B."/>
            <person name="Labruna M.B."/>
            <person name="Daffre S."/>
            <person name="Fogaca A.C."/>
        </authorList>
    </citation>
    <scope>NUCLEOTIDE SEQUENCE</scope>
</reference>
<protein>
    <recommendedName>
        <fullName evidence="3">Gamma-glutamylcyclotransferase family protein</fullName>
    </recommendedName>
</protein>
<dbReference type="GO" id="GO:0061929">
    <property type="term" value="F:gamma-glutamylaminecyclotransferase activity"/>
    <property type="evidence" value="ECO:0007669"/>
    <property type="project" value="InterPro"/>
</dbReference>
<feature type="region of interest" description="Disordered" evidence="4">
    <location>
        <begin position="109"/>
        <end position="135"/>
    </location>
</feature>
<evidence type="ECO:0000256" key="3">
    <source>
        <dbReference type="RuleBase" id="RU367036"/>
    </source>
</evidence>
<dbReference type="CDD" id="cd06661">
    <property type="entry name" value="GGCT_like"/>
    <property type="match status" value="1"/>
</dbReference>
<dbReference type="Pfam" id="PF06094">
    <property type="entry name" value="GGACT"/>
    <property type="match status" value="1"/>
</dbReference>
<dbReference type="GO" id="GO:0005829">
    <property type="term" value="C:cytosol"/>
    <property type="evidence" value="ECO:0007669"/>
    <property type="project" value="TreeGrafter"/>
</dbReference>
<dbReference type="InterPro" id="IPR013024">
    <property type="entry name" value="GGCT-like"/>
</dbReference>
<evidence type="ECO:0000256" key="4">
    <source>
        <dbReference type="SAM" id="MobiDB-lite"/>
    </source>
</evidence>
<dbReference type="InterPro" id="IPR009288">
    <property type="entry name" value="AIG2-like_dom"/>
</dbReference>
<dbReference type="SUPFAM" id="SSF110857">
    <property type="entry name" value="Gamma-glutamyl cyclotransferase-like"/>
    <property type="match status" value="1"/>
</dbReference>